<dbReference type="SMART" id="SM00857">
    <property type="entry name" value="Resolvase"/>
    <property type="match status" value="1"/>
</dbReference>
<dbReference type="InterPro" id="IPR036162">
    <property type="entry name" value="Resolvase-like_N_sf"/>
</dbReference>
<comment type="caution">
    <text evidence="2">The sequence shown here is derived from an EMBL/GenBank/DDBJ whole genome shotgun (WGS) entry which is preliminary data.</text>
</comment>
<evidence type="ECO:0000313" key="2">
    <source>
        <dbReference type="EMBL" id="NNF08145.1"/>
    </source>
</evidence>
<evidence type="ECO:0000313" key="3">
    <source>
        <dbReference type="Proteomes" id="UP000547674"/>
    </source>
</evidence>
<dbReference type="Proteomes" id="UP000547674">
    <property type="component" value="Unassembled WGS sequence"/>
</dbReference>
<dbReference type="EMBL" id="JABDJR010000620">
    <property type="protein sequence ID" value="NNF08145.1"/>
    <property type="molecule type" value="Genomic_DNA"/>
</dbReference>
<dbReference type="GO" id="GO:0000150">
    <property type="term" value="F:DNA strand exchange activity"/>
    <property type="evidence" value="ECO:0007669"/>
    <property type="project" value="InterPro"/>
</dbReference>
<proteinExistence type="predicted"/>
<sequence>MLIYTRNASGKFKLFSEIRKLRNFARRNRWKVSGVYTDRGEETEAHPEFDRALENLRAGKAKGILVPRISMCVASLKEAVVLLDSLHRDAFCLVSMEDDFDSEKASSAETIRVLAKLERELFSNRVKSGLASARAEGQQLGRPKLKISENRVLRLAKRKSIRQIARTTGYSQTTVWRVLQKHNRK</sequence>
<dbReference type="Gene3D" id="3.40.50.1390">
    <property type="entry name" value="Resolvase, N-terminal catalytic domain"/>
    <property type="match status" value="1"/>
</dbReference>
<dbReference type="SUPFAM" id="SSF53041">
    <property type="entry name" value="Resolvase-like"/>
    <property type="match status" value="1"/>
</dbReference>
<dbReference type="Pfam" id="PF00239">
    <property type="entry name" value="Resolvase"/>
    <property type="match status" value="1"/>
</dbReference>
<accession>A0A7Y2EDS9</accession>
<organism evidence="2 3">
    <name type="scientific">Eiseniibacteriota bacterium</name>
    <dbReference type="NCBI Taxonomy" id="2212470"/>
    <lineage>
        <taxon>Bacteria</taxon>
        <taxon>Candidatus Eiseniibacteriota</taxon>
    </lineage>
</organism>
<dbReference type="InterPro" id="IPR006119">
    <property type="entry name" value="Resolv_N"/>
</dbReference>
<protein>
    <submittedName>
        <fullName evidence="2">Recombinase family protein</fullName>
    </submittedName>
</protein>
<dbReference type="AlphaFoldDB" id="A0A7Y2EDS9"/>
<reference evidence="2 3" key="1">
    <citation type="submission" date="2020-03" db="EMBL/GenBank/DDBJ databases">
        <title>Metabolic flexibility allows generalist bacteria to become dominant in a frequently disturbed ecosystem.</title>
        <authorList>
            <person name="Chen Y.-J."/>
            <person name="Leung P.M."/>
            <person name="Bay S.K."/>
            <person name="Hugenholtz P."/>
            <person name="Kessler A.J."/>
            <person name="Shelley G."/>
            <person name="Waite D.W."/>
            <person name="Cook P.L."/>
            <person name="Greening C."/>
        </authorList>
    </citation>
    <scope>NUCLEOTIDE SEQUENCE [LARGE SCALE GENOMIC DNA]</scope>
    <source>
        <strain evidence="2">SS_bin_28</strain>
    </source>
</reference>
<evidence type="ECO:0000259" key="1">
    <source>
        <dbReference type="SMART" id="SM00857"/>
    </source>
</evidence>
<dbReference type="GO" id="GO:0003677">
    <property type="term" value="F:DNA binding"/>
    <property type="evidence" value="ECO:0007669"/>
    <property type="project" value="InterPro"/>
</dbReference>
<gene>
    <name evidence="2" type="ORF">HKN21_15380</name>
</gene>
<name>A0A7Y2EDS9_UNCEI</name>
<feature type="domain" description="Resolvase/invertase-type recombinase catalytic" evidence="1">
    <location>
        <begin position="1"/>
        <end position="139"/>
    </location>
</feature>